<accession>A0A9P5YP52</accession>
<reference evidence="1" key="1">
    <citation type="submission" date="2020-11" db="EMBL/GenBank/DDBJ databases">
        <authorList>
            <consortium name="DOE Joint Genome Institute"/>
            <person name="Ahrendt S."/>
            <person name="Riley R."/>
            <person name="Andreopoulos W."/>
            <person name="Labutti K."/>
            <person name="Pangilinan J."/>
            <person name="Ruiz-Duenas F.J."/>
            <person name="Barrasa J.M."/>
            <person name="Sanchez-Garcia M."/>
            <person name="Camarero S."/>
            <person name="Miyauchi S."/>
            <person name="Serrano A."/>
            <person name="Linde D."/>
            <person name="Babiker R."/>
            <person name="Drula E."/>
            <person name="Ayuso-Fernandez I."/>
            <person name="Pacheco R."/>
            <person name="Padilla G."/>
            <person name="Ferreira P."/>
            <person name="Barriuso J."/>
            <person name="Kellner H."/>
            <person name="Castanera R."/>
            <person name="Alfaro M."/>
            <person name="Ramirez L."/>
            <person name="Pisabarro A.G."/>
            <person name="Kuo A."/>
            <person name="Tritt A."/>
            <person name="Lipzen A."/>
            <person name="He G."/>
            <person name="Yan M."/>
            <person name="Ng V."/>
            <person name="Cullen D."/>
            <person name="Martin F."/>
            <person name="Rosso M.-N."/>
            <person name="Henrissat B."/>
            <person name="Hibbett D."/>
            <person name="Martinez A.T."/>
            <person name="Grigoriev I.V."/>
        </authorList>
    </citation>
    <scope>NUCLEOTIDE SEQUENCE</scope>
    <source>
        <strain evidence="1">CIRM-BRFM 674</strain>
    </source>
</reference>
<comment type="caution">
    <text evidence="1">The sequence shown here is derived from an EMBL/GenBank/DDBJ whole genome shotgun (WGS) entry which is preliminary data.</text>
</comment>
<keyword evidence="2" id="KW-1185">Reference proteome</keyword>
<organism evidence="1 2">
    <name type="scientific">Pholiota conissans</name>
    <dbReference type="NCBI Taxonomy" id="109636"/>
    <lineage>
        <taxon>Eukaryota</taxon>
        <taxon>Fungi</taxon>
        <taxon>Dikarya</taxon>
        <taxon>Basidiomycota</taxon>
        <taxon>Agaricomycotina</taxon>
        <taxon>Agaricomycetes</taxon>
        <taxon>Agaricomycetidae</taxon>
        <taxon>Agaricales</taxon>
        <taxon>Agaricineae</taxon>
        <taxon>Strophariaceae</taxon>
        <taxon>Pholiota</taxon>
    </lineage>
</organism>
<dbReference type="AlphaFoldDB" id="A0A9P5YP52"/>
<sequence>MSISITSDFPQYDEETLVRMGQDYINEDSPFSLRDISSWFPSYRGTTPVIDASIPHRIITQLTGFNVLHNLNKELPWRLLDSLTVTAVSKSHSAARSGTLWTLWTVEVMGYVRVDGVRHKTYISLCDSPATNDSFFISVLPRQIVN</sequence>
<dbReference type="Proteomes" id="UP000807469">
    <property type="component" value="Unassembled WGS sequence"/>
</dbReference>
<evidence type="ECO:0000313" key="2">
    <source>
        <dbReference type="Proteomes" id="UP000807469"/>
    </source>
</evidence>
<dbReference type="EMBL" id="MU155488">
    <property type="protein sequence ID" value="KAF9472894.1"/>
    <property type="molecule type" value="Genomic_DNA"/>
</dbReference>
<evidence type="ECO:0000313" key="1">
    <source>
        <dbReference type="EMBL" id="KAF9472894.1"/>
    </source>
</evidence>
<name>A0A9P5YP52_9AGAR</name>
<gene>
    <name evidence="1" type="ORF">BDN70DRAFT_937843</name>
</gene>
<protein>
    <submittedName>
        <fullName evidence="1">Uncharacterized protein</fullName>
    </submittedName>
</protein>
<proteinExistence type="predicted"/>